<proteinExistence type="predicted"/>
<feature type="region of interest" description="Disordered" evidence="1">
    <location>
        <begin position="1"/>
        <end position="33"/>
    </location>
</feature>
<sequence length="347" mass="39200">MRKTTSEARNRRGDPPTHRRNTSNPRKRSDSRFAMASTLTVEVPHQPKSRSVSKNSSINSLYTEGSNAAESGYMSALQERLLAECAGLTRDSDWVQALVLEIGCGCGDTTRQLSDRLSALLIRGVLGIDTNHDAIDYAFSVHADEKTDFATADVEDLNTFELKWGGRFDWLFSSHALLFVKDQAKALRNLMWCLRPGGRCFIAVPAGKPADLHAAVVKVVQSSAWSKYFEAIPDLIADMADKNFNRLWFHHPQADRIYSALLEQVGYEVLKTKQLDFKYNFASSAEYKEFLETMFAKPVQLIPEAKRPTFVRELAKAALKKMKKNKDGTYTWVVRYVLVLARRPELL</sequence>
<dbReference type="OMA" id="FNRLWFH"/>
<comment type="caution">
    <text evidence="3">The sequence shown here is derived from an EMBL/GenBank/DDBJ whole genome shotgun (WGS) entry which is preliminary data.</text>
</comment>
<accession>A0A9J6G4J9</accession>
<dbReference type="PANTHER" id="PTHR43861">
    <property type="entry name" value="TRANS-ACONITATE 2-METHYLTRANSFERASE-RELATED"/>
    <property type="match status" value="1"/>
</dbReference>
<evidence type="ECO:0000256" key="1">
    <source>
        <dbReference type="SAM" id="MobiDB-lite"/>
    </source>
</evidence>
<protein>
    <recommendedName>
        <fullName evidence="2">Methyltransferase type 11 domain-containing protein</fullName>
    </recommendedName>
</protein>
<dbReference type="SUPFAM" id="SSF53335">
    <property type="entry name" value="S-adenosyl-L-methionine-dependent methyltransferases"/>
    <property type="match status" value="1"/>
</dbReference>
<organism evidence="3 4">
    <name type="scientific">Haemaphysalis longicornis</name>
    <name type="common">Bush tick</name>
    <dbReference type="NCBI Taxonomy" id="44386"/>
    <lineage>
        <taxon>Eukaryota</taxon>
        <taxon>Metazoa</taxon>
        <taxon>Ecdysozoa</taxon>
        <taxon>Arthropoda</taxon>
        <taxon>Chelicerata</taxon>
        <taxon>Arachnida</taxon>
        <taxon>Acari</taxon>
        <taxon>Parasitiformes</taxon>
        <taxon>Ixodida</taxon>
        <taxon>Ixodoidea</taxon>
        <taxon>Ixodidae</taxon>
        <taxon>Haemaphysalinae</taxon>
        <taxon>Haemaphysalis</taxon>
    </lineage>
</organism>
<dbReference type="Proteomes" id="UP000821853">
    <property type="component" value="Chromosome 4"/>
</dbReference>
<feature type="domain" description="Methyltransferase type 11" evidence="2">
    <location>
        <begin position="100"/>
        <end position="202"/>
    </location>
</feature>
<dbReference type="AlphaFoldDB" id="A0A9J6G4J9"/>
<dbReference type="EMBL" id="JABSTR010000006">
    <property type="protein sequence ID" value="KAH9373326.1"/>
    <property type="molecule type" value="Genomic_DNA"/>
</dbReference>
<dbReference type="VEuPathDB" id="VectorBase:HLOH_059369"/>
<name>A0A9J6G4J9_HAELO</name>
<dbReference type="GO" id="GO:0008757">
    <property type="term" value="F:S-adenosylmethionine-dependent methyltransferase activity"/>
    <property type="evidence" value="ECO:0007669"/>
    <property type="project" value="InterPro"/>
</dbReference>
<feature type="compositionally biased region" description="Basic and acidic residues" evidence="1">
    <location>
        <begin position="1"/>
        <end position="17"/>
    </location>
</feature>
<dbReference type="Gene3D" id="3.40.50.150">
    <property type="entry name" value="Vaccinia Virus protein VP39"/>
    <property type="match status" value="1"/>
</dbReference>
<dbReference type="Pfam" id="PF08241">
    <property type="entry name" value="Methyltransf_11"/>
    <property type="match status" value="1"/>
</dbReference>
<evidence type="ECO:0000259" key="2">
    <source>
        <dbReference type="Pfam" id="PF08241"/>
    </source>
</evidence>
<dbReference type="CDD" id="cd02440">
    <property type="entry name" value="AdoMet_MTases"/>
    <property type="match status" value="1"/>
</dbReference>
<evidence type="ECO:0000313" key="3">
    <source>
        <dbReference type="EMBL" id="KAH9373326.1"/>
    </source>
</evidence>
<reference evidence="3 4" key="1">
    <citation type="journal article" date="2020" name="Cell">
        <title>Large-Scale Comparative Analyses of Tick Genomes Elucidate Their Genetic Diversity and Vector Capacities.</title>
        <authorList>
            <consortium name="Tick Genome and Microbiome Consortium (TIGMIC)"/>
            <person name="Jia N."/>
            <person name="Wang J."/>
            <person name="Shi W."/>
            <person name="Du L."/>
            <person name="Sun Y."/>
            <person name="Zhan W."/>
            <person name="Jiang J.F."/>
            <person name="Wang Q."/>
            <person name="Zhang B."/>
            <person name="Ji P."/>
            <person name="Bell-Sakyi L."/>
            <person name="Cui X.M."/>
            <person name="Yuan T.T."/>
            <person name="Jiang B.G."/>
            <person name="Yang W.F."/>
            <person name="Lam T.T."/>
            <person name="Chang Q.C."/>
            <person name="Ding S.J."/>
            <person name="Wang X.J."/>
            <person name="Zhu J.G."/>
            <person name="Ruan X.D."/>
            <person name="Zhao L."/>
            <person name="Wei J.T."/>
            <person name="Ye R.Z."/>
            <person name="Que T.C."/>
            <person name="Du C.H."/>
            <person name="Zhou Y.H."/>
            <person name="Cheng J.X."/>
            <person name="Dai P.F."/>
            <person name="Guo W.B."/>
            <person name="Han X.H."/>
            <person name="Huang E.J."/>
            <person name="Li L.F."/>
            <person name="Wei W."/>
            <person name="Gao Y.C."/>
            <person name="Liu J.Z."/>
            <person name="Shao H.Z."/>
            <person name="Wang X."/>
            <person name="Wang C.C."/>
            <person name="Yang T.C."/>
            <person name="Huo Q.B."/>
            <person name="Li W."/>
            <person name="Chen H.Y."/>
            <person name="Chen S.E."/>
            <person name="Zhou L.G."/>
            <person name="Ni X.B."/>
            <person name="Tian J.H."/>
            <person name="Sheng Y."/>
            <person name="Liu T."/>
            <person name="Pan Y.S."/>
            <person name="Xia L.Y."/>
            <person name="Li J."/>
            <person name="Zhao F."/>
            <person name="Cao W.C."/>
        </authorList>
    </citation>
    <scope>NUCLEOTIDE SEQUENCE [LARGE SCALE GENOMIC DNA]</scope>
    <source>
        <strain evidence="3">HaeL-2018</strain>
    </source>
</reference>
<dbReference type="InterPro" id="IPR029063">
    <property type="entry name" value="SAM-dependent_MTases_sf"/>
</dbReference>
<gene>
    <name evidence="3" type="ORF">HPB48_018379</name>
</gene>
<keyword evidence="4" id="KW-1185">Reference proteome</keyword>
<dbReference type="OrthoDB" id="66144at2759"/>
<dbReference type="PANTHER" id="PTHR43861:SF1">
    <property type="entry name" value="TRANS-ACONITATE 2-METHYLTRANSFERASE"/>
    <property type="match status" value="1"/>
</dbReference>
<dbReference type="InterPro" id="IPR013216">
    <property type="entry name" value="Methyltransf_11"/>
</dbReference>
<evidence type="ECO:0000313" key="4">
    <source>
        <dbReference type="Proteomes" id="UP000821853"/>
    </source>
</evidence>